<dbReference type="Pfam" id="PF20434">
    <property type="entry name" value="BD-FAE"/>
    <property type="match status" value="1"/>
</dbReference>
<dbReference type="EMBL" id="JBHRZH010000020">
    <property type="protein sequence ID" value="MFC3763681.1"/>
    <property type="molecule type" value="Genomic_DNA"/>
</dbReference>
<dbReference type="GO" id="GO:0016787">
    <property type="term" value="F:hydrolase activity"/>
    <property type="evidence" value="ECO:0007669"/>
    <property type="project" value="UniProtKB-KW"/>
</dbReference>
<dbReference type="PANTHER" id="PTHR48081">
    <property type="entry name" value="AB HYDROLASE SUPERFAMILY PROTEIN C4A8.06C"/>
    <property type="match status" value="1"/>
</dbReference>
<dbReference type="Proteomes" id="UP001595699">
    <property type="component" value="Unassembled WGS sequence"/>
</dbReference>
<gene>
    <name evidence="3" type="ORF">ACFOUW_22780</name>
</gene>
<reference evidence="4" key="1">
    <citation type="journal article" date="2019" name="Int. J. Syst. Evol. Microbiol.">
        <title>The Global Catalogue of Microorganisms (GCM) 10K type strain sequencing project: providing services to taxonomists for standard genome sequencing and annotation.</title>
        <authorList>
            <consortium name="The Broad Institute Genomics Platform"/>
            <consortium name="The Broad Institute Genome Sequencing Center for Infectious Disease"/>
            <person name="Wu L."/>
            <person name="Ma J."/>
        </authorList>
    </citation>
    <scope>NUCLEOTIDE SEQUENCE [LARGE SCALE GENOMIC DNA]</scope>
    <source>
        <strain evidence="4">CGMCC 4.7241</strain>
    </source>
</reference>
<comment type="caution">
    <text evidence="3">The sequence shown here is derived from an EMBL/GenBank/DDBJ whole genome shotgun (WGS) entry which is preliminary data.</text>
</comment>
<dbReference type="InterPro" id="IPR050300">
    <property type="entry name" value="GDXG_lipolytic_enzyme"/>
</dbReference>
<proteinExistence type="predicted"/>
<sequence length="248" mass="26786">MPGLPVWEGTLYLDLLLPRPANQAPAVVYLHGGGWRNGERSAGLHPWVGPLLAAHGFVVANVTYRLSGRAPFPAQLDDVRAAVRWLRANASTYGIDPDRIGAMGDSAGGQLALLLASTAEVQAVVARCAPTDFAAMPLDGEDEYLTPLFGGPRDATAELRRQASPLTHVHAGVPPTLLVHGELDETVPVEQVQRFADALRAHEVDVTFHLIEGVFHNLRDDVDLAWGNEPWEGLGVQALEFFRRTLSG</sequence>
<keyword evidence="1 3" id="KW-0378">Hydrolase</keyword>
<name>A0ABV7YEL9_9ACTN</name>
<protein>
    <submittedName>
        <fullName evidence="3">Alpha/beta hydrolase fold domain-containing protein</fullName>
    </submittedName>
</protein>
<evidence type="ECO:0000313" key="4">
    <source>
        <dbReference type="Proteomes" id="UP001595699"/>
    </source>
</evidence>
<accession>A0ABV7YEL9</accession>
<organism evidence="3 4">
    <name type="scientific">Tenggerimyces flavus</name>
    <dbReference type="NCBI Taxonomy" id="1708749"/>
    <lineage>
        <taxon>Bacteria</taxon>
        <taxon>Bacillati</taxon>
        <taxon>Actinomycetota</taxon>
        <taxon>Actinomycetes</taxon>
        <taxon>Propionibacteriales</taxon>
        <taxon>Nocardioidaceae</taxon>
        <taxon>Tenggerimyces</taxon>
    </lineage>
</organism>
<dbReference type="InterPro" id="IPR049492">
    <property type="entry name" value="BD-FAE-like_dom"/>
</dbReference>
<dbReference type="Gene3D" id="3.40.50.1820">
    <property type="entry name" value="alpha/beta hydrolase"/>
    <property type="match status" value="1"/>
</dbReference>
<dbReference type="RefSeq" id="WP_205118556.1">
    <property type="nucleotide sequence ID" value="NZ_JAFBCM010000001.1"/>
</dbReference>
<keyword evidence="4" id="KW-1185">Reference proteome</keyword>
<dbReference type="PANTHER" id="PTHR48081:SF13">
    <property type="entry name" value="ALPHA_BETA HYDROLASE"/>
    <property type="match status" value="1"/>
</dbReference>
<evidence type="ECO:0000313" key="3">
    <source>
        <dbReference type="EMBL" id="MFC3763681.1"/>
    </source>
</evidence>
<dbReference type="SUPFAM" id="SSF53474">
    <property type="entry name" value="alpha/beta-Hydrolases"/>
    <property type="match status" value="1"/>
</dbReference>
<evidence type="ECO:0000259" key="2">
    <source>
        <dbReference type="Pfam" id="PF20434"/>
    </source>
</evidence>
<evidence type="ECO:0000256" key="1">
    <source>
        <dbReference type="ARBA" id="ARBA00022801"/>
    </source>
</evidence>
<feature type="domain" description="BD-FAE-like" evidence="2">
    <location>
        <begin position="13"/>
        <end position="199"/>
    </location>
</feature>
<dbReference type="InterPro" id="IPR029058">
    <property type="entry name" value="AB_hydrolase_fold"/>
</dbReference>